<dbReference type="Proteomes" id="UP000325002">
    <property type="component" value="Unassembled WGS sequence"/>
</dbReference>
<gene>
    <name evidence="1" type="ORF">EPJ81_07945</name>
</gene>
<organism evidence="1 2">
    <name type="scientific">Brachyspira aalborgi</name>
    <dbReference type="NCBI Taxonomy" id="29522"/>
    <lineage>
        <taxon>Bacteria</taxon>
        <taxon>Pseudomonadati</taxon>
        <taxon>Spirochaetota</taxon>
        <taxon>Spirochaetia</taxon>
        <taxon>Brachyspirales</taxon>
        <taxon>Brachyspiraceae</taxon>
        <taxon>Brachyspira</taxon>
    </lineage>
</organism>
<comment type="caution">
    <text evidence="1">The sequence shown here is derived from an EMBL/GenBank/DDBJ whole genome shotgun (WGS) entry which is preliminary data.</text>
</comment>
<protein>
    <recommendedName>
        <fullName evidence="3">DUF3168 domain-containing protein</fullName>
    </recommendedName>
</protein>
<dbReference type="EMBL" id="SAYD01000018">
    <property type="protein sequence ID" value="TXJ39197.1"/>
    <property type="molecule type" value="Genomic_DNA"/>
</dbReference>
<name>A0A5C8EMK2_9SPIR</name>
<dbReference type="AlphaFoldDB" id="A0A5C8EMK2"/>
<reference evidence="1 2" key="1">
    <citation type="journal article" date="1992" name="Lakartidningen">
        <title>[Penicillin V and not amoxicillin is the first choice preparation in acute otitis].</title>
        <authorList>
            <person name="Kamme C."/>
            <person name="Lundgren K."/>
            <person name="Prellner K."/>
        </authorList>
    </citation>
    <scope>NUCLEOTIDE SEQUENCE [LARGE SCALE GENOMIC DNA]</scope>
    <source>
        <strain evidence="1 2">PC3997IV</strain>
    </source>
</reference>
<proteinExistence type="predicted"/>
<evidence type="ECO:0000313" key="2">
    <source>
        <dbReference type="Proteomes" id="UP000325002"/>
    </source>
</evidence>
<accession>A0A5C8EMK2</accession>
<sequence length="126" mass="14824">MMNKAMYKILKRISQSSQVEIAGVYFDFVEDEKVDINNNYIVYSLETNKPRYEYEYSKSVYQVAVYSKDLTTALEIQKDIGKYFSSLKEKIDNIEICGCNIDSETHTKNEDDFYQAISIINILYKY</sequence>
<evidence type="ECO:0008006" key="3">
    <source>
        <dbReference type="Google" id="ProtNLM"/>
    </source>
</evidence>
<evidence type="ECO:0000313" key="1">
    <source>
        <dbReference type="EMBL" id="TXJ39197.1"/>
    </source>
</evidence>